<dbReference type="AlphaFoldDB" id="A0AAW0BPC7"/>
<comment type="caution">
    <text evidence="1">The sequence shown here is derived from an EMBL/GenBank/DDBJ whole genome shotgun (WGS) entry which is preliminary data.</text>
</comment>
<dbReference type="EMBL" id="JAWWNJ010000028">
    <property type="protein sequence ID" value="KAK7028637.1"/>
    <property type="molecule type" value="Genomic_DNA"/>
</dbReference>
<dbReference type="Proteomes" id="UP001362999">
    <property type="component" value="Unassembled WGS sequence"/>
</dbReference>
<protein>
    <recommendedName>
        <fullName evidence="3">F-box domain-containing protein</fullName>
    </recommendedName>
</protein>
<gene>
    <name evidence="1" type="ORF">R3P38DRAFT_3518916</name>
</gene>
<name>A0AAW0BPC7_9AGAR</name>
<sequence>MTTESDETLHERLDAIRARIGQRIEVVHNLVRIKSGIQRQLNDRHDPIARLPVELSSKIFTHCVPSRNEYGTLSAAILLIRICSSWTEIALFTPSLWANLHIDIPDELTSEWTAYLAAWLARGRQYPLLLSVSGPSTISHTEIMRLIIAHAHHIRVLEVQPQTYLGVFLPYEHGALAVFPILEFVDVYLPDHGWRTLEVDRVVHALKASPKLQGFYMGTGDMTDGAFSEAPVPFRHHGLTTLNLSESRYACLFLLPYLTLPSLIHLEIMIEEPMEDLNGVISFINRSSPPLEELYLNATNSEWPRDAMERLLDAVPGLFTFSLWNGSKVQDTFMELLFLQVRDLPGRHLYLPTLEELILTVTLKYLTVVFNEWVEGQAQPTSPKDEDKKILRNLVAKGMQIDLGPLTSCLNRPALVGQTEEHEH</sequence>
<organism evidence="1 2">
    <name type="scientific">Favolaschia claudopus</name>
    <dbReference type="NCBI Taxonomy" id="2862362"/>
    <lineage>
        <taxon>Eukaryota</taxon>
        <taxon>Fungi</taxon>
        <taxon>Dikarya</taxon>
        <taxon>Basidiomycota</taxon>
        <taxon>Agaricomycotina</taxon>
        <taxon>Agaricomycetes</taxon>
        <taxon>Agaricomycetidae</taxon>
        <taxon>Agaricales</taxon>
        <taxon>Marasmiineae</taxon>
        <taxon>Mycenaceae</taxon>
        <taxon>Favolaschia</taxon>
    </lineage>
</organism>
<reference evidence="1 2" key="1">
    <citation type="journal article" date="2024" name="J Genomics">
        <title>Draft genome sequencing and assembly of Favolaschia claudopus CIRM-BRFM 2984 isolated from oak limbs.</title>
        <authorList>
            <person name="Navarro D."/>
            <person name="Drula E."/>
            <person name="Chaduli D."/>
            <person name="Cazenave R."/>
            <person name="Ahrendt S."/>
            <person name="Wang J."/>
            <person name="Lipzen A."/>
            <person name="Daum C."/>
            <person name="Barry K."/>
            <person name="Grigoriev I.V."/>
            <person name="Favel A."/>
            <person name="Rosso M.N."/>
            <person name="Martin F."/>
        </authorList>
    </citation>
    <scope>NUCLEOTIDE SEQUENCE [LARGE SCALE GENOMIC DNA]</scope>
    <source>
        <strain evidence="1 2">CIRM-BRFM 2984</strain>
    </source>
</reference>
<evidence type="ECO:0000313" key="1">
    <source>
        <dbReference type="EMBL" id="KAK7028637.1"/>
    </source>
</evidence>
<evidence type="ECO:0008006" key="3">
    <source>
        <dbReference type="Google" id="ProtNLM"/>
    </source>
</evidence>
<proteinExistence type="predicted"/>
<accession>A0AAW0BPC7</accession>
<keyword evidence="2" id="KW-1185">Reference proteome</keyword>
<evidence type="ECO:0000313" key="2">
    <source>
        <dbReference type="Proteomes" id="UP001362999"/>
    </source>
</evidence>